<protein>
    <submittedName>
        <fullName evidence="1">Uncharacterized protein</fullName>
    </submittedName>
</protein>
<dbReference type="EMBL" id="QQAY01000007">
    <property type="protein sequence ID" value="RDI41670.1"/>
    <property type="molecule type" value="Genomic_DNA"/>
</dbReference>
<gene>
    <name evidence="1" type="ORF">DFR59_107125</name>
</gene>
<name>A0A370GEI4_9BACI</name>
<proteinExistence type="predicted"/>
<evidence type="ECO:0000313" key="2">
    <source>
        <dbReference type="Proteomes" id="UP000255326"/>
    </source>
</evidence>
<keyword evidence="2" id="KW-1185">Reference proteome</keyword>
<organism evidence="1 2">
    <name type="scientific">Falsibacillus pallidus</name>
    <dbReference type="NCBI Taxonomy" id="493781"/>
    <lineage>
        <taxon>Bacteria</taxon>
        <taxon>Bacillati</taxon>
        <taxon>Bacillota</taxon>
        <taxon>Bacilli</taxon>
        <taxon>Bacillales</taxon>
        <taxon>Bacillaceae</taxon>
        <taxon>Falsibacillus</taxon>
    </lineage>
</organism>
<sequence>MGSGVEPSVVDGGSGLGEDCVSVDMNIRKKQKGDAGIFRHPLYYSWDKEPVPMFQMEALC</sequence>
<comment type="caution">
    <text evidence="1">The sequence shown here is derived from an EMBL/GenBank/DDBJ whole genome shotgun (WGS) entry which is preliminary data.</text>
</comment>
<dbReference type="AlphaFoldDB" id="A0A370GEI4"/>
<reference evidence="1 2" key="1">
    <citation type="submission" date="2018-07" db="EMBL/GenBank/DDBJ databases">
        <title>Genomic Encyclopedia of Type Strains, Phase IV (KMG-IV): sequencing the most valuable type-strain genomes for metagenomic binning, comparative biology and taxonomic classification.</title>
        <authorList>
            <person name="Goeker M."/>
        </authorList>
    </citation>
    <scope>NUCLEOTIDE SEQUENCE [LARGE SCALE GENOMIC DNA]</scope>
    <source>
        <strain evidence="1 2">DSM 25281</strain>
    </source>
</reference>
<accession>A0A370GEI4</accession>
<evidence type="ECO:0000313" key="1">
    <source>
        <dbReference type="EMBL" id="RDI41670.1"/>
    </source>
</evidence>
<dbReference type="Proteomes" id="UP000255326">
    <property type="component" value="Unassembled WGS sequence"/>
</dbReference>